<sequence length="926" mass="106206">MKLLFRRLMGGIGIAVALYSCASVGRIEGGPTDETPPRFLASTPSPGALHTKRNKIVIEFDEFIKLDKPNEKIVISPPQVQQPEIKASGKKVVITLQDTLKPNTTYTVDFGDAIQDNNEGNPLENFSFSFSTGENLDSMAVAGTLLNAANLEPIKGMLVGLHSNLADSAFIKLPFERVGRTDSRGCFSIRGVSAGNYRIYALQDADQNFAYTQPTEIIAFNDSLVIPTMEERIHQDTLWLDSLTVDTIVEHKYTHFLPDDILLRSFKEINFSQRLAKSERLIPQKFSLYFTAPADSLPLLKGLNFDEHDAFVIEQGTGRNDTLHYWIKDSLIYRQDTLKMSLTYLYTDSLKQLVYRTDTLKLLSKLSYGKQQKQKQEAKEKEQKDREKRKKKKNDEPEKPDVEFLPMEVYAPSAMDVYDYITLTFNEPVADVDTTAIHLRQKVDTLWQDVPFDFSRDSIDLKRYNVFAEWQPGESYVFEVDSTAIHGLYGLFTDKIKKELKAKKLEEYGQIFFNVHGVDSQAFVELLDGQDKVLRTVPLVAGKADFYFLNPGKYGARLVDDVNGNGVWDTGNYAEKRQPEMVYYYPMVLELKANFDLTQEWNIFEKPLDKQKPEELKKQKPDENKKNKKKITGIAAIIITAVTVAADIAIRQKRLFILLFVAIMMCFAILPASAQCAAKNEAFQSGEHVMYDLYFNWKFIWKKVGLASLTTNATTYHSRPAFRFNLLSVGSKKTDFFFKMRDTLTCYVSDKLEPLYFRKAAEEGKRYTVDEAWFSYNDGVSFVKQKRTWREPVQDPQEMEYSDSRCIFDMLSILAQARSFDPKSYKIGEKILFPMATGRKVEEQTLIYRGKEEVKANNDTVYRCLVFSFVEYKKGKEKEVITFFVSDDKNHLPVRLDLYLNFGSAKAFLKSVRGNRYPMMSMVEKN</sequence>
<keyword evidence="3" id="KW-0472">Membrane</keyword>
<feature type="transmembrane region" description="Helical" evidence="3">
    <location>
        <begin position="655"/>
        <end position="674"/>
    </location>
</feature>
<accession>E6SWJ2</accession>
<dbReference type="EMBL" id="CP002352">
    <property type="protein sequence ID" value="ADV42590.1"/>
    <property type="molecule type" value="Genomic_DNA"/>
</dbReference>
<dbReference type="InterPro" id="IPR014755">
    <property type="entry name" value="Cu-Rt/internalin_Ig-like"/>
</dbReference>
<dbReference type="Pfam" id="PF11306">
    <property type="entry name" value="DUF3108"/>
    <property type="match status" value="1"/>
</dbReference>
<feature type="domain" description="SbsA Ig-like" evidence="5">
    <location>
        <begin position="33"/>
        <end position="132"/>
    </location>
</feature>
<dbReference type="AlphaFoldDB" id="E6SWJ2"/>
<dbReference type="InterPro" id="IPR021457">
    <property type="entry name" value="DUF3108"/>
</dbReference>
<dbReference type="PROSITE" id="PS51257">
    <property type="entry name" value="PROKAR_LIPOPROTEIN"/>
    <property type="match status" value="1"/>
</dbReference>
<feature type="compositionally biased region" description="Basic and acidic residues" evidence="2">
    <location>
        <begin position="374"/>
        <end position="386"/>
    </location>
</feature>
<dbReference type="Proteomes" id="UP000008630">
    <property type="component" value="Chromosome"/>
</dbReference>
<evidence type="ECO:0000259" key="5">
    <source>
        <dbReference type="Pfam" id="PF13205"/>
    </source>
</evidence>
<evidence type="ECO:0000256" key="4">
    <source>
        <dbReference type="SAM" id="SignalP"/>
    </source>
</evidence>
<evidence type="ECO:0000313" key="7">
    <source>
        <dbReference type="Proteomes" id="UP000008630"/>
    </source>
</evidence>
<keyword evidence="1 4" id="KW-0732">Signal</keyword>
<reference key="1">
    <citation type="submission" date="2010-11" db="EMBL/GenBank/DDBJ databases">
        <title>The complete genome of Bacteroides helcogenes P 36-108.</title>
        <authorList>
            <consortium name="US DOE Joint Genome Institute (JGI-PGF)"/>
            <person name="Lucas S."/>
            <person name="Copeland A."/>
            <person name="Lapidus A."/>
            <person name="Bruce D."/>
            <person name="Goodwin L."/>
            <person name="Pitluck S."/>
            <person name="Kyrpides N."/>
            <person name="Mavromatis K."/>
            <person name="Ivanova N."/>
            <person name="Zeytun A."/>
            <person name="Brettin T."/>
            <person name="Detter J.C."/>
            <person name="Tapia R."/>
            <person name="Han C."/>
            <person name="Land M."/>
            <person name="Hauser L."/>
            <person name="Markowitz V."/>
            <person name="Cheng J.-F."/>
            <person name="Hugenholtz P."/>
            <person name="Woyke T."/>
            <person name="Wu D."/>
            <person name="Gronow S."/>
            <person name="Wellnitz S."/>
            <person name="Brambilla E."/>
            <person name="Klenk H.-P."/>
            <person name="Eisen J.A."/>
        </authorList>
    </citation>
    <scope>NUCLEOTIDE SEQUENCE</scope>
    <source>
        <strain>P 36-108</strain>
    </source>
</reference>
<evidence type="ECO:0000313" key="6">
    <source>
        <dbReference type="EMBL" id="ADV42590.1"/>
    </source>
</evidence>
<proteinExistence type="predicted"/>
<keyword evidence="3" id="KW-1133">Transmembrane helix</keyword>
<keyword evidence="7" id="KW-1185">Reference proteome</keyword>
<evidence type="ECO:0000256" key="2">
    <source>
        <dbReference type="SAM" id="MobiDB-lite"/>
    </source>
</evidence>
<dbReference type="Pfam" id="PF13205">
    <property type="entry name" value="Big_5"/>
    <property type="match status" value="1"/>
</dbReference>
<feature type="region of interest" description="Disordered" evidence="2">
    <location>
        <begin position="373"/>
        <end position="401"/>
    </location>
</feature>
<evidence type="ECO:0000256" key="3">
    <source>
        <dbReference type="SAM" id="Phobius"/>
    </source>
</evidence>
<feature type="transmembrane region" description="Helical" evidence="3">
    <location>
        <begin position="631"/>
        <end position="650"/>
    </location>
</feature>
<gene>
    <name evidence="6" type="ordered locus">Bache_0565</name>
</gene>
<dbReference type="STRING" id="693979.Bache_0565"/>
<organism evidence="6 7">
    <name type="scientific">Bacteroides helcogenes (strain ATCC 35417 / DSM 20613 / JCM 6297 / CCUG 15421 / P 36-108)</name>
    <dbReference type="NCBI Taxonomy" id="693979"/>
    <lineage>
        <taxon>Bacteria</taxon>
        <taxon>Pseudomonadati</taxon>
        <taxon>Bacteroidota</taxon>
        <taxon>Bacteroidia</taxon>
        <taxon>Bacteroidales</taxon>
        <taxon>Bacteroidaceae</taxon>
        <taxon>Bacteroides</taxon>
    </lineage>
</organism>
<feature type="signal peptide" evidence="4">
    <location>
        <begin position="1"/>
        <end position="22"/>
    </location>
</feature>
<dbReference type="Gene3D" id="2.60.40.1220">
    <property type="match status" value="1"/>
</dbReference>
<dbReference type="eggNOG" id="COG4704">
    <property type="taxonomic scope" value="Bacteria"/>
</dbReference>
<dbReference type="KEGG" id="bhl:Bache_0565"/>
<dbReference type="InterPro" id="IPR032812">
    <property type="entry name" value="SbsA_Ig"/>
</dbReference>
<reference evidence="6 7" key="2">
    <citation type="journal article" date="2011" name="Stand. Genomic Sci.">
        <title>Complete genome sequence of Bacteroides helcogenes type strain (P 36-108).</title>
        <authorList>
            <person name="Pati A."/>
            <person name="Gronow S."/>
            <person name="Zeytun A."/>
            <person name="Lapidus A."/>
            <person name="Nolan M."/>
            <person name="Hammon N."/>
            <person name="Deshpande S."/>
            <person name="Cheng J.F."/>
            <person name="Tapia R."/>
            <person name="Han C."/>
            <person name="Goodwin L."/>
            <person name="Pitluck S."/>
            <person name="Liolios K."/>
            <person name="Pagani I."/>
            <person name="Ivanova N."/>
            <person name="Mavromatis K."/>
            <person name="Chen A."/>
            <person name="Palaniappan K."/>
            <person name="Land M."/>
            <person name="Hauser L."/>
            <person name="Chang Y.J."/>
            <person name="Jeffries C.D."/>
            <person name="Detter J.C."/>
            <person name="Brambilla E."/>
            <person name="Rohde M."/>
            <person name="Goker M."/>
            <person name="Woyke T."/>
            <person name="Bristow J."/>
            <person name="Eisen J.A."/>
            <person name="Markowitz V."/>
            <person name="Hugenholtz P."/>
            <person name="Kyrpides N.C."/>
            <person name="Klenk H.P."/>
            <person name="Lucas S."/>
        </authorList>
    </citation>
    <scope>NUCLEOTIDE SEQUENCE [LARGE SCALE GENOMIC DNA]</scope>
    <source>
        <strain evidence="7">ATCC 35417 / DSM 20613 / JCM 6297 / CCUG 15421 / P 36-108</strain>
    </source>
</reference>
<name>E6SWJ2_BACT6</name>
<dbReference type="HOGENOM" id="CLU_014237_0_0_10"/>
<protein>
    <recommendedName>
        <fullName evidence="5">SbsA Ig-like domain-containing protein</fullName>
    </recommendedName>
</protein>
<evidence type="ECO:0000256" key="1">
    <source>
        <dbReference type="ARBA" id="ARBA00022729"/>
    </source>
</evidence>
<keyword evidence="3" id="KW-0812">Transmembrane</keyword>
<feature type="chain" id="PRO_5003209468" description="SbsA Ig-like domain-containing protein" evidence="4">
    <location>
        <begin position="23"/>
        <end position="926"/>
    </location>
</feature>